<feature type="compositionally biased region" description="Basic residues" evidence="2">
    <location>
        <begin position="82"/>
        <end position="93"/>
    </location>
</feature>
<dbReference type="Pfam" id="PF00076">
    <property type="entry name" value="RRM_1"/>
    <property type="match status" value="1"/>
</dbReference>
<reference evidence="4 5" key="1">
    <citation type="submission" date="2020-06" db="EMBL/GenBank/DDBJ databases">
        <title>High-quality draft genome of sulfate reducer Desulfobacter latus type strain AcrS2 isolated from marine sediment.</title>
        <authorList>
            <person name="Hoppe M."/>
            <person name="Larsen C.K."/>
            <person name="Marshall I.P.G."/>
            <person name="Schramm A."/>
            <person name="Marietou A.G."/>
        </authorList>
    </citation>
    <scope>NUCLEOTIDE SEQUENCE [LARGE SCALE GENOMIC DNA]</scope>
    <source>
        <strain evidence="4 5">AcRS2</strain>
    </source>
</reference>
<sequence length="93" mass="10464">MKIYVGNLTELMTEATLKQAFEAFGEVESAKIIKNRFNERSKGFGFVEMPSNSEADKAIKALNGSIVNKKPIKVNHADSGGKKKKKPFKRKRY</sequence>
<keyword evidence="5" id="KW-1185">Reference proteome</keyword>
<dbReference type="SUPFAM" id="SSF54928">
    <property type="entry name" value="RNA-binding domain, RBD"/>
    <property type="match status" value="1"/>
</dbReference>
<gene>
    <name evidence="4" type="ORF">HXW94_14005</name>
</gene>
<evidence type="ECO:0000313" key="5">
    <source>
        <dbReference type="Proteomes" id="UP000553343"/>
    </source>
</evidence>
<evidence type="ECO:0000256" key="1">
    <source>
        <dbReference type="ARBA" id="ARBA00022884"/>
    </source>
</evidence>
<dbReference type="SMART" id="SM00360">
    <property type="entry name" value="RRM"/>
    <property type="match status" value="1"/>
</dbReference>
<dbReference type="AlphaFoldDB" id="A0A850T9V3"/>
<dbReference type="PANTHER" id="PTHR48025:SF1">
    <property type="entry name" value="RRM DOMAIN-CONTAINING PROTEIN"/>
    <property type="match status" value="1"/>
</dbReference>
<dbReference type="RefSeq" id="WP_178367539.1">
    <property type="nucleotide sequence ID" value="NZ_JACADJ010000058.1"/>
</dbReference>
<dbReference type="InterPro" id="IPR000504">
    <property type="entry name" value="RRM_dom"/>
</dbReference>
<dbReference type="PANTHER" id="PTHR48025">
    <property type="entry name" value="OS02G0815200 PROTEIN"/>
    <property type="match status" value="1"/>
</dbReference>
<evidence type="ECO:0000313" key="4">
    <source>
        <dbReference type="EMBL" id="NWH06085.1"/>
    </source>
</evidence>
<dbReference type="GO" id="GO:0003729">
    <property type="term" value="F:mRNA binding"/>
    <property type="evidence" value="ECO:0007669"/>
    <property type="project" value="TreeGrafter"/>
</dbReference>
<name>A0A850T9V3_9BACT</name>
<keyword evidence="1" id="KW-0694">RNA-binding</keyword>
<comment type="caution">
    <text evidence="4">The sequence shown here is derived from an EMBL/GenBank/DDBJ whole genome shotgun (WGS) entry which is preliminary data.</text>
</comment>
<dbReference type="InterPro" id="IPR035979">
    <property type="entry name" value="RBD_domain_sf"/>
</dbReference>
<evidence type="ECO:0000256" key="2">
    <source>
        <dbReference type="SAM" id="MobiDB-lite"/>
    </source>
</evidence>
<dbReference type="EMBL" id="JACADJ010000058">
    <property type="protein sequence ID" value="NWH06085.1"/>
    <property type="molecule type" value="Genomic_DNA"/>
</dbReference>
<dbReference type="InterPro" id="IPR012677">
    <property type="entry name" value="Nucleotide-bd_a/b_plait_sf"/>
</dbReference>
<organism evidence="4 5">
    <name type="scientific">Desulfobacter latus</name>
    <dbReference type="NCBI Taxonomy" id="2292"/>
    <lineage>
        <taxon>Bacteria</taxon>
        <taxon>Pseudomonadati</taxon>
        <taxon>Thermodesulfobacteriota</taxon>
        <taxon>Desulfobacteria</taxon>
        <taxon>Desulfobacterales</taxon>
        <taxon>Desulfobacteraceae</taxon>
        <taxon>Desulfobacter</taxon>
    </lineage>
</organism>
<proteinExistence type="predicted"/>
<feature type="region of interest" description="Disordered" evidence="2">
    <location>
        <begin position="72"/>
        <end position="93"/>
    </location>
</feature>
<feature type="domain" description="RRM" evidence="3">
    <location>
        <begin position="1"/>
        <end position="79"/>
    </location>
</feature>
<dbReference type="Gene3D" id="3.30.70.330">
    <property type="match status" value="1"/>
</dbReference>
<dbReference type="Proteomes" id="UP000553343">
    <property type="component" value="Unassembled WGS sequence"/>
</dbReference>
<accession>A0A850T9V3</accession>
<dbReference type="PROSITE" id="PS50102">
    <property type="entry name" value="RRM"/>
    <property type="match status" value="1"/>
</dbReference>
<evidence type="ECO:0000259" key="3">
    <source>
        <dbReference type="PROSITE" id="PS50102"/>
    </source>
</evidence>
<protein>
    <submittedName>
        <fullName evidence="4">RNA-binding protein</fullName>
    </submittedName>
</protein>
<dbReference type="InterPro" id="IPR050502">
    <property type="entry name" value="Euk_RNA-bind_prot"/>
</dbReference>